<dbReference type="EMBL" id="JAINDJ010000004">
    <property type="protein sequence ID" value="KAG9449941.1"/>
    <property type="molecule type" value="Genomic_DNA"/>
</dbReference>
<organism evidence="2 3">
    <name type="scientific">Aristolochia fimbriata</name>
    <name type="common">White veined hardy Dutchman's pipe vine</name>
    <dbReference type="NCBI Taxonomy" id="158543"/>
    <lineage>
        <taxon>Eukaryota</taxon>
        <taxon>Viridiplantae</taxon>
        <taxon>Streptophyta</taxon>
        <taxon>Embryophyta</taxon>
        <taxon>Tracheophyta</taxon>
        <taxon>Spermatophyta</taxon>
        <taxon>Magnoliopsida</taxon>
        <taxon>Magnoliidae</taxon>
        <taxon>Piperales</taxon>
        <taxon>Aristolochiaceae</taxon>
        <taxon>Aristolochia</taxon>
    </lineage>
</organism>
<proteinExistence type="predicted"/>
<feature type="compositionally biased region" description="Polar residues" evidence="1">
    <location>
        <begin position="227"/>
        <end position="241"/>
    </location>
</feature>
<keyword evidence="3" id="KW-1185">Reference proteome</keyword>
<name>A0AAV7EQJ6_ARIFI</name>
<reference evidence="2 3" key="1">
    <citation type="submission" date="2021-07" db="EMBL/GenBank/DDBJ databases">
        <title>The Aristolochia fimbriata genome: insights into angiosperm evolution, floral development and chemical biosynthesis.</title>
        <authorList>
            <person name="Jiao Y."/>
        </authorList>
    </citation>
    <scope>NUCLEOTIDE SEQUENCE [LARGE SCALE GENOMIC DNA]</scope>
    <source>
        <strain evidence="2">IBCAS-2021</strain>
        <tissue evidence="2">Leaf</tissue>
    </source>
</reference>
<dbReference type="Proteomes" id="UP000825729">
    <property type="component" value="Unassembled WGS sequence"/>
</dbReference>
<evidence type="ECO:0000313" key="3">
    <source>
        <dbReference type="Proteomes" id="UP000825729"/>
    </source>
</evidence>
<sequence length="438" mass="48305">MSPPQKRPTRASDCSDVIKREKTLQNPIAEIKDSENLLFRLKIEMPRVESSPWRIRISDWFLEFISPTVLEDQSHRPPLPPPMLNVYLSPISAPLLNLRSFRLLDNAGSRTSFAGQEDREQWREKTELLSRVSPLSTTLWEANLILGVSLTKQSVIRQGSEVPAGPLRVGLIGSVESSVKAKGGSKVRHTLSSEPAEAFTFSGTAGPDSPTHEKLDPTASRPVKVLGSSTRFSSPTGTTAVRGSDHHRGQRGAPETPFRRERFSAGDAGDVVDCSGKSCRSCSGNLLADCVAVCCCPCSVVSLLVLAFVKLPWAAGKRCVGAVKMKGRGDGWKSKRKVRGIEREEGRGSTNIDVKKDREYYSCKKKNIEAENINMNGESKFPKRDINEAGNEEDDYEWQVENFSAGREAERVWMELYQIGHLGFGRVSFTGSTPGKPI</sequence>
<accession>A0AAV7EQJ6</accession>
<dbReference type="AlphaFoldDB" id="A0AAV7EQJ6"/>
<dbReference type="PANTHER" id="PTHR33264:SF6">
    <property type="entry name" value="OS01G0638800 PROTEIN"/>
    <property type="match status" value="1"/>
</dbReference>
<evidence type="ECO:0000256" key="1">
    <source>
        <dbReference type="SAM" id="MobiDB-lite"/>
    </source>
</evidence>
<feature type="region of interest" description="Disordered" evidence="1">
    <location>
        <begin position="198"/>
        <end position="260"/>
    </location>
</feature>
<dbReference type="PANTHER" id="PTHR33264">
    <property type="entry name" value="EXPRESSED PROTEIN"/>
    <property type="match status" value="1"/>
</dbReference>
<protein>
    <submittedName>
        <fullName evidence="2">Uncharacterized protein</fullName>
    </submittedName>
</protein>
<gene>
    <name evidence="2" type="ORF">H6P81_009906</name>
</gene>
<evidence type="ECO:0000313" key="2">
    <source>
        <dbReference type="EMBL" id="KAG9449941.1"/>
    </source>
</evidence>
<comment type="caution">
    <text evidence="2">The sequence shown here is derived from an EMBL/GenBank/DDBJ whole genome shotgun (WGS) entry which is preliminary data.</text>
</comment>